<dbReference type="InterPro" id="IPR029058">
    <property type="entry name" value="AB_hydrolase_fold"/>
</dbReference>
<evidence type="ECO:0000313" key="9">
    <source>
        <dbReference type="EMBL" id="KAJ0404201.1"/>
    </source>
</evidence>
<feature type="coiled-coil region" evidence="6">
    <location>
        <begin position="1710"/>
        <end position="1782"/>
    </location>
</feature>
<dbReference type="SMART" id="SM00248">
    <property type="entry name" value="ANK"/>
    <property type="match status" value="2"/>
</dbReference>
<keyword evidence="10" id="KW-1185">Reference proteome</keyword>
<feature type="compositionally biased region" description="Basic residues" evidence="7">
    <location>
        <begin position="779"/>
        <end position="789"/>
    </location>
</feature>
<keyword evidence="6" id="KW-0175">Coiled coil</keyword>
<feature type="region of interest" description="Disordered" evidence="7">
    <location>
        <begin position="1257"/>
        <end position="1298"/>
    </location>
</feature>
<dbReference type="PROSITE" id="PS50297">
    <property type="entry name" value="ANK_REP_REGION"/>
    <property type="match status" value="1"/>
</dbReference>
<dbReference type="EMBL" id="JAKCXM010000067">
    <property type="protein sequence ID" value="KAJ0404201.1"/>
    <property type="molecule type" value="Genomic_DNA"/>
</dbReference>
<feature type="region of interest" description="Disordered" evidence="7">
    <location>
        <begin position="406"/>
        <end position="440"/>
    </location>
</feature>
<comment type="subcellular location">
    <subcellularLocation>
        <location evidence="1">Cytoplasm</location>
    </subcellularLocation>
</comment>
<feature type="repeat" description="ANK" evidence="5">
    <location>
        <begin position="2217"/>
        <end position="2249"/>
    </location>
</feature>
<dbReference type="Pfam" id="PF12796">
    <property type="entry name" value="Ank_2"/>
    <property type="match status" value="1"/>
</dbReference>
<dbReference type="SUPFAM" id="SSF53474">
    <property type="entry name" value="alpha/beta-Hydrolases"/>
    <property type="match status" value="1"/>
</dbReference>
<feature type="region of interest" description="Disordered" evidence="7">
    <location>
        <begin position="1171"/>
        <end position="1238"/>
    </location>
</feature>
<reference evidence="9" key="1">
    <citation type="submission" date="2021-12" db="EMBL/GenBank/DDBJ databases">
        <title>Prjna785345.</title>
        <authorList>
            <person name="Rujirawat T."/>
            <person name="Krajaejun T."/>
        </authorList>
    </citation>
    <scope>NUCLEOTIDE SEQUENCE</scope>
    <source>
        <strain evidence="9">Pi057C3</strain>
    </source>
</reference>
<dbReference type="CDD" id="cd09487">
    <property type="entry name" value="SAM_superfamily"/>
    <property type="match status" value="1"/>
</dbReference>
<feature type="region of interest" description="Disordered" evidence="7">
    <location>
        <begin position="464"/>
        <end position="484"/>
    </location>
</feature>
<dbReference type="SUPFAM" id="SSF47769">
    <property type="entry name" value="SAM/Pointed domain"/>
    <property type="match status" value="1"/>
</dbReference>
<dbReference type="SUPFAM" id="SSF48403">
    <property type="entry name" value="Ankyrin repeat"/>
    <property type="match status" value="1"/>
</dbReference>
<evidence type="ECO:0000256" key="4">
    <source>
        <dbReference type="ARBA" id="ARBA00022801"/>
    </source>
</evidence>
<accession>A0AAD5M6V8</accession>
<sequence>MPQQTQQQPPPPSSLLSNPQIVRDPVPAVDPAEPRSRRSWEWVCSALVQKEGLAADSAVAINLLDAVFVQKDQIWSWFYSSTGGIIRKKSQRKLQASHVLQRFHQAAADDGEASSSAPTAVCWFDEQQRLQLLSGADLSTFLHTCKGQACLSPYVAPRGGLDPTRFANLEHEFVLHKTGRAQTKLFRVALGGQRILSMDSKLNAYINSVVELAVSTIERNRRERVVACNAYFVLDDLGHVFLWRIDRCETIPTRLAPSSQSHSITRAYEGPHAINERLLARARHDSLKQPDESLIDAILSSPTPHRRRPLRASASQPALPETGRDLVAPSFDPFAEETREQQNKARGKHKQRGIDWADALQFLPTSSSLSRERQRALSAAHLASSQRCGCCGDYCRLDISQWTSKRLQSSEPSIAGASSGGPRASRVDLPASTGGHRSNSVVSATAAASAFLAAHPDSGSAISGTPMWLSKPLSPQRQQLDERDRDRSQVHAIPFKLIAQTRAEKQLVELFLRRYQRGEDGDYLAEEYYGEGEPLGQTFPGYYYQDVQVCDNCFTLYTLIERVRMKAIEQLTKRRRTVGSKGTAVRRLPDVTEDDTLSGNHEAVRPLGLWRRAWTHAQQDIVPSITKQDAAELYSFVNPHPAVTMVLNALGHVLLGREVETPSEFKRLLAQDRLLTTLQSFTLDQLTMERVNHVTAHIRNPLFAPEHITPVSSCAARFCDWYDELLPYAWRNADAFAGDRPTWSLLALRKPELLPPDVVATHQYGQADGAEQATVARQPRQRQPRRRDRRGQADHSAATPTATAAARRAIQEQQMIRLAAPTGLVDGLALGGAEQHFTCSDGVTQLPYTITGQAVAASSKCNLVVFHDLFDTMDSTKVFFRSVLAKHVGARALFFNLPGQAGTMYPAQAVVFNNAWYAHRVHELLEHLQHTKRFLTTGLPFHVVGFGNGANVATSFALHYGRHPSYRTDLQSLVLFNGFASVDTQLAAILHSTANVFACLPPSRPDLPVTFFCKYLFSDAYLAKIDLNLALSIYTAVTNPITLDGRLRIVQGALHHVDLSARLSEIEVPLVIVQSIENALVAPTNVDPFLQGRVNIAHAWSHQTSSTGAASATLNAKTRRQMLQVLSARHSAFVSWLRAGHELRQEAKAYVSELLELLVCSQELLATSVPLNAEAPSPTDKPPAPSSPTEGVKVTPTPTAIAVDRPDAQAVPSPTIKTPVAPAPSTQPGSTLKEKTVKPQVTHADAVFPQHRERAERELEAVKQGARQPERREPQATAPPLSTLRPPRVEHVPARPPPVTVVPEPASVVAEPTPTPTLTAPVSALAPLDSEIDAVRARIAAEEQRLLREAEELRERQRRAAEERLEALRLEQERRRRQWEEEDNARLAALEQRLKEEEAARDAARRQREQDRLLADSSVLLEPPAEARDVAATAHEPASAKDALIAPTLTDMKQRLRTQPELPSLFDQLEAEERARRRVGVLRVDEFEQVQTAVTRNYESHVRQHESSLRQELFQRKQRHAVRIQAHIRRYLAVRRVCRRREELQLERIRRFAGAEIVRIVRGFLGRRRFLRYRTACELAARRRGAAIALQRLFRGHVCRVRFRRLRRNRRATIVQRVYRGHVARRFCEELREQQRRRRFLDRNATLVQATWRMHAARDRFLRHRITVLAATEIQRLYRGRLGRLEAARKKAWRDAEPGPERLALGLRMIESSKQAFERQQSELDALHRAQETVERQVSSIHAELQESEKELAVLERELQEIDQLEADLRELTHEAELLHHGGLDGLLRTKAHSSPTRDQSAPQPLGNGVPPRRTSSASGMPMLAYEVGMEEQFETDDVMRQRQADAYAVEMAIQIKRAEREKRKKDLEAEFTSVFAEVQTKRQALAEMEEKLADMEATRMRKDREFARMQRNLMELLEEQKLELEHLREKGIELEAATATSAAAAAATALKAKEHEKRSQAMFESTEELMKFQFMSMSLSYFSSLSMLKNLRDINADTTAAAISSTAETAAAAAAAAAAANIPTMKRLQVGGADLMTAASQLKKTELEQKLKEEEDVARAAQQALPDEVRQWTVDDVGRWLDTLALPQYKKAFHEGAVDGEFLLELRPEDMSDVLGVAHKLHVRKILVARNKLLPLSQQEQLQIAAVEHESRARNARQQVIGGGAGGGGGGNGSSASASPVALDIDTVFSQARNGRLKRLIESVDAGFDINSEDDKGNTLLLIACQNVNVKMVEYLVGKRANVNHKNAQGNTPLHFAMAYDAEGKLGEYLIAHGADDTIENVHGLTPYDGLTAE</sequence>
<dbReference type="InterPro" id="IPR000048">
    <property type="entry name" value="IQ_motif_EF-hand-BS"/>
</dbReference>
<feature type="repeat" description="ANK" evidence="5">
    <location>
        <begin position="2250"/>
        <end position="2283"/>
    </location>
</feature>
<feature type="coiled-coil region" evidence="6">
    <location>
        <begin position="1332"/>
        <end position="1407"/>
    </location>
</feature>
<dbReference type="InterPro" id="IPR001660">
    <property type="entry name" value="SAM"/>
</dbReference>
<comment type="caution">
    <text evidence="9">The sequence shown here is derived from an EMBL/GenBank/DDBJ whole genome shotgun (WGS) entry which is preliminary data.</text>
</comment>
<dbReference type="GO" id="GO:0048678">
    <property type="term" value="P:response to axon injury"/>
    <property type="evidence" value="ECO:0007669"/>
    <property type="project" value="InterPro"/>
</dbReference>
<keyword evidence="4" id="KW-0378">Hydrolase</keyword>
<dbReference type="PROSITE" id="PS50105">
    <property type="entry name" value="SAM_DOMAIN"/>
    <property type="match status" value="1"/>
</dbReference>
<evidence type="ECO:0000256" key="1">
    <source>
        <dbReference type="ARBA" id="ARBA00004496"/>
    </source>
</evidence>
<dbReference type="InterPro" id="IPR039184">
    <property type="entry name" value="SARM1"/>
</dbReference>
<dbReference type="GO" id="GO:0035591">
    <property type="term" value="F:signaling adaptor activity"/>
    <property type="evidence" value="ECO:0007669"/>
    <property type="project" value="InterPro"/>
</dbReference>
<dbReference type="PANTHER" id="PTHR22998">
    <property type="entry name" value="SARM1"/>
    <property type="match status" value="1"/>
</dbReference>
<evidence type="ECO:0000256" key="5">
    <source>
        <dbReference type="PROSITE-ProRule" id="PRU00023"/>
    </source>
</evidence>
<name>A0AAD5M6V8_PYTIN</name>
<feature type="region of interest" description="Disordered" evidence="7">
    <location>
        <begin position="1"/>
        <end position="33"/>
    </location>
</feature>
<evidence type="ECO:0000256" key="6">
    <source>
        <dbReference type="SAM" id="Coils"/>
    </source>
</evidence>
<dbReference type="InterPro" id="IPR036770">
    <property type="entry name" value="Ankyrin_rpt-contain_sf"/>
</dbReference>
<dbReference type="Gene3D" id="1.25.40.20">
    <property type="entry name" value="Ankyrin repeat-containing domain"/>
    <property type="match status" value="1"/>
</dbReference>
<evidence type="ECO:0000256" key="2">
    <source>
        <dbReference type="ARBA" id="ARBA00022490"/>
    </source>
</evidence>
<dbReference type="SMART" id="SM00015">
    <property type="entry name" value="IQ"/>
    <property type="match status" value="5"/>
</dbReference>
<dbReference type="InterPro" id="IPR002110">
    <property type="entry name" value="Ankyrin_rpt"/>
</dbReference>
<dbReference type="Gene3D" id="1.20.5.190">
    <property type="match status" value="2"/>
</dbReference>
<dbReference type="Pfam" id="PF00612">
    <property type="entry name" value="IQ"/>
    <property type="match status" value="3"/>
</dbReference>
<dbReference type="Pfam" id="PF00536">
    <property type="entry name" value="SAM_1"/>
    <property type="match status" value="1"/>
</dbReference>
<dbReference type="Proteomes" id="UP001209570">
    <property type="component" value="Unassembled WGS sequence"/>
</dbReference>
<feature type="coiled-coil region" evidence="6">
    <location>
        <begin position="1849"/>
        <end position="1938"/>
    </location>
</feature>
<organism evidence="9 10">
    <name type="scientific">Pythium insidiosum</name>
    <name type="common">Pythiosis disease agent</name>
    <dbReference type="NCBI Taxonomy" id="114742"/>
    <lineage>
        <taxon>Eukaryota</taxon>
        <taxon>Sar</taxon>
        <taxon>Stramenopiles</taxon>
        <taxon>Oomycota</taxon>
        <taxon>Peronosporomycetes</taxon>
        <taxon>Pythiales</taxon>
        <taxon>Pythiaceae</taxon>
        <taxon>Pythium</taxon>
    </lineage>
</organism>
<keyword evidence="3" id="KW-0677">Repeat</keyword>
<dbReference type="Gene3D" id="1.10.150.50">
    <property type="entry name" value="Transcription Factor, Ets-1"/>
    <property type="match status" value="1"/>
</dbReference>
<feature type="compositionally biased region" description="Low complexity" evidence="7">
    <location>
        <begin position="797"/>
        <end position="806"/>
    </location>
</feature>
<dbReference type="GO" id="GO:0003953">
    <property type="term" value="F:NAD+ nucleosidase activity"/>
    <property type="evidence" value="ECO:0007669"/>
    <property type="project" value="InterPro"/>
</dbReference>
<feature type="domain" description="SAM" evidence="8">
    <location>
        <begin position="2073"/>
        <end position="2137"/>
    </location>
</feature>
<evidence type="ECO:0000313" key="10">
    <source>
        <dbReference type="Proteomes" id="UP001209570"/>
    </source>
</evidence>
<evidence type="ECO:0000259" key="8">
    <source>
        <dbReference type="PROSITE" id="PS50105"/>
    </source>
</evidence>
<dbReference type="PANTHER" id="PTHR22998:SF1">
    <property type="entry name" value="NAD(+) HYDROLASE SARM1"/>
    <property type="match status" value="1"/>
</dbReference>
<keyword evidence="5" id="KW-0040">ANK repeat</keyword>
<feature type="region of interest" description="Disordered" evidence="7">
    <location>
        <begin position="1787"/>
        <end position="1819"/>
    </location>
</feature>
<feature type="compositionally biased region" description="Polar residues" evidence="7">
    <location>
        <begin position="1793"/>
        <end position="1803"/>
    </location>
</feature>
<evidence type="ECO:0000256" key="3">
    <source>
        <dbReference type="ARBA" id="ARBA00022737"/>
    </source>
</evidence>
<dbReference type="PROSITE" id="PS50096">
    <property type="entry name" value="IQ"/>
    <property type="match status" value="5"/>
</dbReference>
<evidence type="ECO:0000256" key="7">
    <source>
        <dbReference type="SAM" id="MobiDB-lite"/>
    </source>
</evidence>
<dbReference type="Gene3D" id="3.40.50.1820">
    <property type="entry name" value="alpha/beta hydrolase"/>
    <property type="match status" value="1"/>
</dbReference>
<dbReference type="InterPro" id="IPR013761">
    <property type="entry name" value="SAM/pointed_sf"/>
</dbReference>
<gene>
    <name evidence="9" type="ORF">P43SY_002044</name>
</gene>
<proteinExistence type="predicted"/>
<keyword evidence="2" id="KW-0963">Cytoplasm</keyword>
<dbReference type="PROSITE" id="PS50088">
    <property type="entry name" value="ANK_REPEAT"/>
    <property type="match status" value="2"/>
</dbReference>
<feature type="region of interest" description="Disordered" evidence="7">
    <location>
        <begin position="765"/>
        <end position="806"/>
    </location>
</feature>
<dbReference type="GO" id="GO:0034128">
    <property type="term" value="P:negative regulation of MyD88-independent toll-like receptor signaling pathway"/>
    <property type="evidence" value="ECO:0007669"/>
    <property type="project" value="InterPro"/>
</dbReference>
<feature type="region of interest" description="Disordered" evidence="7">
    <location>
        <begin position="300"/>
        <end position="326"/>
    </location>
</feature>
<dbReference type="Gene3D" id="1.20.920.20">
    <property type="match status" value="1"/>
</dbReference>
<protein>
    <recommendedName>
        <fullName evidence="8">SAM domain-containing protein</fullName>
    </recommendedName>
</protein>
<dbReference type="SMART" id="SM00454">
    <property type="entry name" value="SAM"/>
    <property type="match status" value="1"/>
</dbReference>
<dbReference type="GO" id="GO:0005737">
    <property type="term" value="C:cytoplasm"/>
    <property type="evidence" value="ECO:0007669"/>
    <property type="project" value="UniProtKB-SubCell"/>
</dbReference>